<comment type="caution">
    <text evidence="1">The sequence shown here is derived from an EMBL/GenBank/DDBJ whole genome shotgun (WGS) entry which is preliminary data.</text>
</comment>
<reference evidence="1 2" key="1">
    <citation type="journal article" date="2014" name="BMC Genomics">
        <title>Comparison of environmental and isolate Sulfobacillus genomes reveals diverse carbon, sulfur, nitrogen, and hydrogen metabolisms.</title>
        <authorList>
            <person name="Justice N.B."/>
            <person name="Norman A."/>
            <person name="Brown C.T."/>
            <person name="Singh A."/>
            <person name="Thomas B.C."/>
            <person name="Banfield J.F."/>
        </authorList>
    </citation>
    <scope>NUCLEOTIDE SEQUENCE [LARGE SCALE GENOMIC DNA]</scope>
    <source>
        <strain evidence="1">AMDSBA3</strain>
    </source>
</reference>
<gene>
    <name evidence="1" type="ORF">C7B45_16650</name>
</gene>
<protein>
    <recommendedName>
        <fullName evidence="3">Peptidase C1A papain C-terminal domain-containing protein</fullName>
    </recommendedName>
</protein>
<proteinExistence type="predicted"/>
<accession>A0A2T2WCW6</accession>
<dbReference type="SUPFAM" id="SSF54001">
    <property type="entry name" value="Cysteine proteinases"/>
    <property type="match status" value="1"/>
</dbReference>
<dbReference type="Gene3D" id="3.90.70.10">
    <property type="entry name" value="Cysteine proteinases"/>
    <property type="match status" value="1"/>
</dbReference>
<dbReference type="AlphaFoldDB" id="A0A2T2WCW6"/>
<dbReference type="Proteomes" id="UP000241848">
    <property type="component" value="Unassembled WGS sequence"/>
</dbReference>
<name>A0A2T2WCW6_9FIRM</name>
<dbReference type="EMBL" id="PXYV01000089">
    <property type="protein sequence ID" value="PSR20081.1"/>
    <property type="molecule type" value="Genomic_DNA"/>
</dbReference>
<sequence>MALYTISARPASTSPFDRRWSSVYHVRPRPELPPEVNLAPWLGPVRNQNIPAIGECSGESGAGAMDWLCRRWRNEAFVGSSLGLYEVERLEVNQLAQDMGARLRQTQYAMQVVGVWANSLDPDIKQDFVVPITDAMLQSAAQHRIREGLWCPTLDEILNALAHPTQPTVVQVGIVVYPSFESNDTLTSGIVPMPGPTEQPLGGHAVLCIGADLKQELLFFRNSWGSCYGAALLDNSHANFALPFRYFDTPRTFLSARAYYL</sequence>
<evidence type="ECO:0000313" key="2">
    <source>
        <dbReference type="Proteomes" id="UP000241848"/>
    </source>
</evidence>
<dbReference type="InterPro" id="IPR038765">
    <property type="entry name" value="Papain-like_cys_pep_sf"/>
</dbReference>
<evidence type="ECO:0000313" key="1">
    <source>
        <dbReference type="EMBL" id="PSR20081.1"/>
    </source>
</evidence>
<organism evidence="1 2">
    <name type="scientific">Sulfobacillus acidophilus</name>
    <dbReference type="NCBI Taxonomy" id="53633"/>
    <lineage>
        <taxon>Bacteria</taxon>
        <taxon>Bacillati</taxon>
        <taxon>Bacillota</taxon>
        <taxon>Clostridia</taxon>
        <taxon>Eubacteriales</taxon>
        <taxon>Clostridiales Family XVII. Incertae Sedis</taxon>
        <taxon>Sulfobacillus</taxon>
    </lineage>
</organism>
<evidence type="ECO:0008006" key="3">
    <source>
        <dbReference type="Google" id="ProtNLM"/>
    </source>
</evidence>